<evidence type="ECO:0000313" key="2">
    <source>
        <dbReference type="Proteomes" id="UP000007486"/>
    </source>
</evidence>
<protein>
    <submittedName>
        <fullName evidence="1">Uncharacterized protein</fullName>
    </submittedName>
</protein>
<evidence type="ECO:0000313" key="1">
    <source>
        <dbReference type="EMBL" id="ADY34690.1"/>
    </source>
</evidence>
<keyword evidence="2" id="KW-1185">Reference proteome</keyword>
<dbReference type="KEGG" id="bsa:Bacsa_0077"/>
<dbReference type="Proteomes" id="UP000007486">
    <property type="component" value="Chromosome"/>
</dbReference>
<organism evidence="1 2">
    <name type="scientific">Phocaeicola salanitronis (strain DSM 18170 / JCM 13657 / CCUG 60908 / BL78)</name>
    <name type="common">Bacteroides salanitronis</name>
    <dbReference type="NCBI Taxonomy" id="667015"/>
    <lineage>
        <taxon>Bacteria</taxon>
        <taxon>Pseudomonadati</taxon>
        <taxon>Bacteroidota</taxon>
        <taxon>Bacteroidia</taxon>
        <taxon>Bacteroidales</taxon>
        <taxon>Bacteroidaceae</taxon>
        <taxon>Phocaeicola</taxon>
    </lineage>
</organism>
<dbReference type="HOGENOM" id="CLU_1648783_0_0_10"/>
<accession>F0R4K0</accession>
<proteinExistence type="predicted"/>
<dbReference type="AlphaFoldDB" id="F0R4K0"/>
<gene>
    <name evidence="1" type="ordered locus">Bacsa_0077</name>
</gene>
<name>F0R4K0_PHOSB</name>
<dbReference type="EMBL" id="CP002530">
    <property type="protein sequence ID" value="ADY34690.1"/>
    <property type="molecule type" value="Genomic_DNA"/>
</dbReference>
<reference evidence="1 2" key="1">
    <citation type="journal article" date="2011" name="Stand. Genomic Sci.">
        <title>Complete genome sequence of Bacteroides salanitronis type strain (BL78).</title>
        <authorList>
            <person name="Gronow S."/>
            <person name="Held B."/>
            <person name="Lucas S."/>
            <person name="Lapidus A."/>
            <person name="Del Rio T.G."/>
            <person name="Nolan M."/>
            <person name="Tice H."/>
            <person name="Deshpande S."/>
            <person name="Cheng J.F."/>
            <person name="Pitluck S."/>
            <person name="Liolios K."/>
            <person name="Pagani I."/>
            <person name="Ivanova N."/>
            <person name="Mavromatis K."/>
            <person name="Pati A."/>
            <person name="Tapia R."/>
            <person name="Han C."/>
            <person name="Goodwin L."/>
            <person name="Chen A."/>
            <person name="Palaniappan K."/>
            <person name="Land M."/>
            <person name="Hauser L."/>
            <person name="Chang Y.J."/>
            <person name="Jeffries C.D."/>
            <person name="Brambilla E.M."/>
            <person name="Rohde M."/>
            <person name="Goker M."/>
            <person name="Detter J.C."/>
            <person name="Woyke T."/>
            <person name="Bristow J."/>
            <person name="Markowitz V."/>
            <person name="Hugenholtz P."/>
            <person name="Kyrpides N.C."/>
            <person name="Klenk H.P."/>
            <person name="Eisen J.A."/>
        </authorList>
    </citation>
    <scope>NUCLEOTIDE SEQUENCE [LARGE SCALE GENOMIC DNA]</scope>
    <source>
        <strain evidence="1 2">DSM 18170</strain>
    </source>
</reference>
<sequence>MSYIRQRMNNTSRTDIELTPLKAEIEAIFNESNIDDDCDTIASLLSPYQKAVRESLSQGNYAEAVTVLLEVLESLAYHFVGDEHYNYFDDMYSPDYVCQDMMEAIISSIKNGNFPDAELQRLKDGMEKLMHTETYEDYGVPYALDVWEKFLA</sequence>